<organism evidence="2">
    <name type="scientific">marine sediment metagenome</name>
    <dbReference type="NCBI Taxonomy" id="412755"/>
    <lineage>
        <taxon>unclassified sequences</taxon>
        <taxon>metagenomes</taxon>
        <taxon>ecological metagenomes</taxon>
    </lineage>
</organism>
<name>A0A0F9KKZ9_9ZZZZ</name>
<sequence>IAMPKCPYCEAEVEDMDEHKKEAHPDE</sequence>
<gene>
    <name evidence="2" type="ORF">LCGC14_1690600</name>
</gene>
<comment type="caution">
    <text evidence="2">The sequence shown here is derived from an EMBL/GenBank/DDBJ whole genome shotgun (WGS) entry which is preliminary data.</text>
</comment>
<feature type="non-terminal residue" evidence="2">
    <location>
        <position position="1"/>
    </location>
</feature>
<dbReference type="AlphaFoldDB" id="A0A0F9KKZ9"/>
<reference evidence="2" key="1">
    <citation type="journal article" date="2015" name="Nature">
        <title>Complex archaea that bridge the gap between prokaryotes and eukaryotes.</title>
        <authorList>
            <person name="Spang A."/>
            <person name="Saw J.H."/>
            <person name="Jorgensen S.L."/>
            <person name="Zaremba-Niedzwiedzka K."/>
            <person name="Martijn J."/>
            <person name="Lind A.E."/>
            <person name="van Eijk R."/>
            <person name="Schleper C."/>
            <person name="Guy L."/>
            <person name="Ettema T.J."/>
        </authorList>
    </citation>
    <scope>NUCLEOTIDE SEQUENCE</scope>
</reference>
<feature type="region of interest" description="Disordered" evidence="1">
    <location>
        <begin position="1"/>
        <end position="27"/>
    </location>
</feature>
<evidence type="ECO:0000256" key="1">
    <source>
        <dbReference type="SAM" id="MobiDB-lite"/>
    </source>
</evidence>
<protein>
    <submittedName>
        <fullName evidence="2">Uncharacterized protein</fullName>
    </submittedName>
</protein>
<feature type="compositionally biased region" description="Basic and acidic residues" evidence="1">
    <location>
        <begin position="17"/>
        <end position="27"/>
    </location>
</feature>
<evidence type="ECO:0000313" key="2">
    <source>
        <dbReference type="EMBL" id="KKM15970.1"/>
    </source>
</evidence>
<proteinExistence type="predicted"/>
<dbReference type="EMBL" id="LAZR01014782">
    <property type="protein sequence ID" value="KKM15970.1"/>
    <property type="molecule type" value="Genomic_DNA"/>
</dbReference>
<accession>A0A0F9KKZ9</accession>